<dbReference type="EMBL" id="JPKZ01001740">
    <property type="protein sequence ID" value="KHN80460.1"/>
    <property type="molecule type" value="Genomic_DNA"/>
</dbReference>
<keyword evidence="2" id="KW-1185">Reference proteome</keyword>
<sequence>MRHNSVVALEVNGTNAKRAALRSVATTGFLLRQQTMSLITLLSGNRSCLNWMLKPTATETRVSIFGGYDLSSEAYTQFHQNQQDYCYDRW</sequence>
<dbReference type="Proteomes" id="UP000031036">
    <property type="component" value="Unassembled WGS sequence"/>
</dbReference>
<accession>A0A0B2VHK3</accession>
<protein>
    <submittedName>
        <fullName evidence="1">Uncharacterized protein</fullName>
    </submittedName>
</protein>
<evidence type="ECO:0000313" key="1">
    <source>
        <dbReference type="EMBL" id="KHN80460.1"/>
    </source>
</evidence>
<proteinExistence type="predicted"/>
<dbReference type="AlphaFoldDB" id="A0A0B2VHK3"/>
<comment type="caution">
    <text evidence="1">The sequence shown here is derived from an EMBL/GenBank/DDBJ whole genome shotgun (WGS) entry which is preliminary data.</text>
</comment>
<reference evidence="1 2" key="1">
    <citation type="submission" date="2014-11" db="EMBL/GenBank/DDBJ databases">
        <title>Genetic blueprint of the zoonotic pathogen Toxocara canis.</title>
        <authorList>
            <person name="Zhu X.-Q."/>
            <person name="Korhonen P.K."/>
            <person name="Cai H."/>
            <person name="Young N.D."/>
            <person name="Nejsum P."/>
            <person name="von Samson-Himmelstjerna G."/>
            <person name="Boag P.R."/>
            <person name="Tan P."/>
            <person name="Li Q."/>
            <person name="Min J."/>
            <person name="Yang Y."/>
            <person name="Wang X."/>
            <person name="Fang X."/>
            <person name="Hall R.S."/>
            <person name="Hofmann A."/>
            <person name="Sternberg P.W."/>
            <person name="Jex A.R."/>
            <person name="Gasser R.B."/>
        </authorList>
    </citation>
    <scope>NUCLEOTIDE SEQUENCE [LARGE SCALE GENOMIC DNA]</scope>
    <source>
        <strain evidence="1">PN_DK_2014</strain>
    </source>
</reference>
<evidence type="ECO:0000313" key="2">
    <source>
        <dbReference type="Proteomes" id="UP000031036"/>
    </source>
</evidence>
<name>A0A0B2VHK3_TOXCA</name>
<organism evidence="1 2">
    <name type="scientific">Toxocara canis</name>
    <name type="common">Canine roundworm</name>
    <dbReference type="NCBI Taxonomy" id="6265"/>
    <lineage>
        <taxon>Eukaryota</taxon>
        <taxon>Metazoa</taxon>
        <taxon>Ecdysozoa</taxon>
        <taxon>Nematoda</taxon>
        <taxon>Chromadorea</taxon>
        <taxon>Rhabditida</taxon>
        <taxon>Spirurina</taxon>
        <taxon>Ascaridomorpha</taxon>
        <taxon>Ascaridoidea</taxon>
        <taxon>Toxocaridae</taxon>
        <taxon>Toxocara</taxon>
    </lineage>
</organism>
<gene>
    <name evidence="1" type="ORF">Tcan_09577</name>
</gene>